<feature type="domain" description="BTB" evidence="2">
    <location>
        <begin position="74"/>
        <end position="138"/>
    </location>
</feature>
<dbReference type="OrthoDB" id="45365at2759"/>
<gene>
    <name evidence="3" type="ORF">CLODIP_2_CD15334</name>
</gene>
<dbReference type="Proteomes" id="UP000494165">
    <property type="component" value="Unassembled WGS sequence"/>
</dbReference>
<comment type="caution">
    <text evidence="3">The sequence shown here is derived from an EMBL/GenBank/DDBJ whole genome shotgun (WGS) entry which is preliminary data.</text>
</comment>
<evidence type="ECO:0000259" key="2">
    <source>
        <dbReference type="PROSITE" id="PS50097"/>
    </source>
</evidence>
<keyword evidence="1" id="KW-0732">Signal</keyword>
<feature type="chain" id="PRO_5035821588" description="BTB domain-containing protein" evidence="1">
    <location>
        <begin position="23"/>
        <end position="439"/>
    </location>
</feature>
<dbReference type="InterPro" id="IPR000210">
    <property type="entry name" value="BTB/POZ_dom"/>
</dbReference>
<protein>
    <recommendedName>
        <fullName evidence="2">BTB domain-containing protein</fullName>
    </recommendedName>
</protein>
<dbReference type="SUPFAM" id="SSF54695">
    <property type="entry name" value="POZ domain"/>
    <property type="match status" value="1"/>
</dbReference>
<dbReference type="SMART" id="SM00225">
    <property type="entry name" value="BTB"/>
    <property type="match status" value="1"/>
</dbReference>
<name>A0A8S1DLB2_9INSE</name>
<reference evidence="3 4" key="1">
    <citation type="submission" date="2020-04" db="EMBL/GenBank/DDBJ databases">
        <authorList>
            <person name="Alioto T."/>
            <person name="Alioto T."/>
            <person name="Gomez Garrido J."/>
        </authorList>
    </citation>
    <scope>NUCLEOTIDE SEQUENCE [LARGE SCALE GENOMIC DNA]</scope>
</reference>
<sequence>MGFKVVLALCLVFGWTTTTCQANRRSRNEVNFDKFLASLKGEGNSSARMELEDWRSGLSLVKKNKYLMENDLMTDCTILVGPDREPLKAHRLFMSRSSPIFAAYLRNNTNTIHLDDLSPDDFHAIQRYLYQGSFCTTDVEEACRLLRHAKRYQIGAFEEKLKSSLWVNMYPDQVWTTYKCAVETNDNFLIQAALNVISWRTEELISDPEFLQLPHSALAQILQMRTMNLTTRYVAPIPSSGILPPVAVAAEMKLFDSLLRWAVTAAEKKGLEPSNPESIRGVLGPVFKNLQAVMLNYNNFNAGSSTGDPTYNEALDVLYNTNSVYQPSVLHSPSLSSRKPDILEIRGTGSDFLMCNQTSQRNIFDIMTASHMSKGLKRLVGVQIPARVTKGDDCVATEDMSFVVYGENKSVLRSQRIVIPQNNACAMDAPKVLNFKFDR</sequence>
<dbReference type="GO" id="GO:0005829">
    <property type="term" value="C:cytosol"/>
    <property type="evidence" value="ECO:0007669"/>
    <property type="project" value="TreeGrafter"/>
</dbReference>
<dbReference type="EMBL" id="CADEPI010000221">
    <property type="protein sequence ID" value="CAB3380950.1"/>
    <property type="molecule type" value="Genomic_DNA"/>
</dbReference>
<dbReference type="PANTHER" id="PTHR45774">
    <property type="entry name" value="BTB/POZ DOMAIN-CONTAINING"/>
    <property type="match status" value="1"/>
</dbReference>
<dbReference type="CDD" id="cd18186">
    <property type="entry name" value="BTB_POZ_ZBTB_KLHL-like"/>
    <property type="match status" value="1"/>
</dbReference>
<dbReference type="PROSITE" id="PS50097">
    <property type="entry name" value="BTB"/>
    <property type="match status" value="1"/>
</dbReference>
<feature type="signal peptide" evidence="1">
    <location>
        <begin position="1"/>
        <end position="22"/>
    </location>
</feature>
<dbReference type="Gene3D" id="1.25.40.420">
    <property type="match status" value="1"/>
</dbReference>
<evidence type="ECO:0000313" key="4">
    <source>
        <dbReference type="Proteomes" id="UP000494165"/>
    </source>
</evidence>
<organism evidence="3 4">
    <name type="scientific">Cloeon dipterum</name>
    <dbReference type="NCBI Taxonomy" id="197152"/>
    <lineage>
        <taxon>Eukaryota</taxon>
        <taxon>Metazoa</taxon>
        <taxon>Ecdysozoa</taxon>
        <taxon>Arthropoda</taxon>
        <taxon>Hexapoda</taxon>
        <taxon>Insecta</taxon>
        <taxon>Pterygota</taxon>
        <taxon>Palaeoptera</taxon>
        <taxon>Ephemeroptera</taxon>
        <taxon>Pisciforma</taxon>
        <taxon>Baetidae</taxon>
        <taxon>Cloeon</taxon>
    </lineage>
</organism>
<evidence type="ECO:0000256" key="1">
    <source>
        <dbReference type="SAM" id="SignalP"/>
    </source>
</evidence>
<dbReference type="GO" id="GO:0022008">
    <property type="term" value="P:neurogenesis"/>
    <property type="evidence" value="ECO:0007669"/>
    <property type="project" value="TreeGrafter"/>
</dbReference>
<dbReference type="Gene3D" id="3.30.710.10">
    <property type="entry name" value="Potassium Channel Kv1.1, Chain A"/>
    <property type="match status" value="1"/>
</dbReference>
<dbReference type="InterPro" id="IPR011333">
    <property type="entry name" value="SKP1/BTB/POZ_sf"/>
</dbReference>
<dbReference type="PANTHER" id="PTHR45774:SF3">
    <property type="entry name" value="BTB (POZ) DOMAIN-CONTAINING 2B-RELATED"/>
    <property type="match status" value="1"/>
</dbReference>
<keyword evidence="4" id="KW-1185">Reference proteome</keyword>
<evidence type="ECO:0000313" key="3">
    <source>
        <dbReference type="EMBL" id="CAB3380950.1"/>
    </source>
</evidence>
<dbReference type="Pfam" id="PF00651">
    <property type="entry name" value="BTB"/>
    <property type="match status" value="1"/>
</dbReference>
<dbReference type="AlphaFoldDB" id="A0A8S1DLB2"/>
<accession>A0A8S1DLB2</accession>
<proteinExistence type="predicted"/>